<dbReference type="SMART" id="SM00327">
    <property type="entry name" value="VWA"/>
    <property type="match status" value="1"/>
</dbReference>
<dbReference type="EMBL" id="JBAFUR010000001">
    <property type="protein sequence ID" value="MFG1251164.1"/>
    <property type="molecule type" value="Genomic_DNA"/>
</dbReference>
<protein>
    <submittedName>
        <fullName evidence="7">VWA domain-containing protein</fullName>
    </submittedName>
</protein>
<dbReference type="InterPro" id="IPR050768">
    <property type="entry name" value="UPF0353/GerABKA_families"/>
</dbReference>
<keyword evidence="3 5" id="KW-1133">Transmembrane helix</keyword>
<reference evidence="7 8" key="1">
    <citation type="submission" date="2024-02" db="EMBL/GenBank/DDBJ databases">
        <title>Expansion and revision of Xanthobacter and proposal of Roseixanthobacter gen. nov.</title>
        <authorList>
            <person name="Soltysiak M.P.M."/>
            <person name="Jalihal A."/>
            <person name="Ory A."/>
            <person name="Chrisophersen C."/>
            <person name="Lee A.D."/>
            <person name="Boulton J."/>
            <person name="Springer M."/>
        </authorList>
    </citation>
    <scope>NUCLEOTIDE SEQUENCE [LARGE SCALE GENOMIC DNA]</scope>
    <source>
        <strain evidence="7 8">CB5</strain>
    </source>
</reference>
<gene>
    <name evidence="7" type="ORF">V5F30_03035</name>
</gene>
<keyword evidence="8" id="KW-1185">Reference proteome</keyword>
<dbReference type="InterPro" id="IPR036465">
    <property type="entry name" value="vWFA_dom_sf"/>
</dbReference>
<evidence type="ECO:0000256" key="1">
    <source>
        <dbReference type="ARBA" id="ARBA00022475"/>
    </source>
</evidence>
<dbReference type="Gene3D" id="3.40.50.410">
    <property type="entry name" value="von Willebrand factor, type A domain"/>
    <property type="match status" value="1"/>
</dbReference>
<accession>A0ABW6ZC08</accession>
<evidence type="ECO:0000256" key="4">
    <source>
        <dbReference type="ARBA" id="ARBA00023136"/>
    </source>
</evidence>
<keyword evidence="1" id="KW-1003">Cell membrane</keyword>
<evidence type="ECO:0000256" key="5">
    <source>
        <dbReference type="SAM" id="Phobius"/>
    </source>
</evidence>
<evidence type="ECO:0000313" key="8">
    <source>
        <dbReference type="Proteomes" id="UP001604043"/>
    </source>
</evidence>
<name>A0ABW6ZC08_9HYPH</name>
<feature type="transmembrane region" description="Helical" evidence="5">
    <location>
        <begin position="302"/>
        <end position="322"/>
    </location>
</feature>
<evidence type="ECO:0000256" key="3">
    <source>
        <dbReference type="ARBA" id="ARBA00022989"/>
    </source>
</evidence>
<keyword evidence="4 5" id="KW-0472">Membrane</keyword>
<dbReference type="InterPro" id="IPR002035">
    <property type="entry name" value="VWF_A"/>
</dbReference>
<feature type="domain" description="VWFA" evidence="6">
    <location>
        <begin position="86"/>
        <end position="286"/>
    </location>
</feature>
<keyword evidence="2 5" id="KW-0812">Transmembrane</keyword>
<dbReference type="SUPFAM" id="SSF53300">
    <property type="entry name" value="vWA-like"/>
    <property type="match status" value="1"/>
</dbReference>
<dbReference type="Pfam" id="PF00092">
    <property type="entry name" value="VWA"/>
    <property type="match status" value="1"/>
</dbReference>
<dbReference type="RefSeq" id="WP_394006438.1">
    <property type="nucleotide sequence ID" value="NZ_JBAFUR010000001.1"/>
</dbReference>
<proteinExistence type="predicted"/>
<evidence type="ECO:0000259" key="6">
    <source>
        <dbReference type="PROSITE" id="PS50234"/>
    </source>
</evidence>
<dbReference type="PANTHER" id="PTHR22550">
    <property type="entry name" value="SPORE GERMINATION PROTEIN"/>
    <property type="match status" value="1"/>
</dbReference>
<sequence>MSLAFPLVLLLLPLPWLVGRVLAARAPAMASLAVDATAFAAAAPSGLRHDPVAALLRAGAWIALVVALAGPRVATPVSLPTASGREIILALDLSGSMAKTDFVLDGRPLSRLDAVKAVAARFIAGRQGDRIGLVVFGDRAYVAQPPTFDVASTARAVETLQIGISGLSTAISEGLGLAVRRLSRSDGRSKEARSKEARSQAVILLSDGIDTSGKVQASDAAQLAARHGIRVHTIALGPEDLESQPDASDAVDVAGLRATAAAGGGASFRVRTLDDLVDVAATLDRLEPNPMRRPPTLYWRSLWMWPAAAALVLAALLALLPAMGRRS</sequence>
<organism evidence="7 8">
    <name type="scientific">Xanthobacter aminoxidans</name>
    <dbReference type="NCBI Taxonomy" id="186280"/>
    <lineage>
        <taxon>Bacteria</taxon>
        <taxon>Pseudomonadati</taxon>
        <taxon>Pseudomonadota</taxon>
        <taxon>Alphaproteobacteria</taxon>
        <taxon>Hyphomicrobiales</taxon>
        <taxon>Xanthobacteraceae</taxon>
        <taxon>Xanthobacter</taxon>
    </lineage>
</organism>
<dbReference type="PROSITE" id="PS50234">
    <property type="entry name" value="VWFA"/>
    <property type="match status" value="1"/>
</dbReference>
<comment type="caution">
    <text evidence="7">The sequence shown here is derived from an EMBL/GenBank/DDBJ whole genome shotgun (WGS) entry which is preliminary data.</text>
</comment>
<evidence type="ECO:0000313" key="7">
    <source>
        <dbReference type="EMBL" id="MFG1251164.1"/>
    </source>
</evidence>
<dbReference type="Proteomes" id="UP001604043">
    <property type="component" value="Unassembled WGS sequence"/>
</dbReference>
<evidence type="ECO:0000256" key="2">
    <source>
        <dbReference type="ARBA" id="ARBA00022692"/>
    </source>
</evidence>
<dbReference type="PANTHER" id="PTHR22550:SF5">
    <property type="entry name" value="LEUCINE ZIPPER PROTEIN 4"/>
    <property type="match status" value="1"/>
</dbReference>